<accession>A0A0F9P1S2</accession>
<protein>
    <submittedName>
        <fullName evidence="1">Uncharacterized protein</fullName>
    </submittedName>
</protein>
<evidence type="ECO:0000313" key="1">
    <source>
        <dbReference type="EMBL" id="KKM87427.1"/>
    </source>
</evidence>
<proteinExistence type="predicted"/>
<dbReference type="EMBL" id="LAZR01007102">
    <property type="protein sequence ID" value="KKM87427.1"/>
    <property type="molecule type" value="Genomic_DNA"/>
</dbReference>
<reference evidence="1" key="1">
    <citation type="journal article" date="2015" name="Nature">
        <title>Complex archaea that bridge the gap between prokaryotes and eukaryotes.</title>
        <authorList>
            <person name="Spang A."/>
            <person name="Saw J.H."/>
            <person name="Jorgensen S.L."/>
            <person name="Zaremba-Niedzwiedzka K."/>
            <person name="Martijn J."/>
            <person name="Lind A.E."/>
            <person name="van Eijk R."/>
            <person name="Schleper C."/>
            <person name="Guy L."/>
            <person name="Ettema T.J."/>
        </authorList>
    </citation>
    <scope>NUCLEOTIDE SEQUENCE</scope>
</reference>
<dbReference type="AlphaFoldDB" id="A0A0F9P1S2"/>
<sequence>MLITHRYSARWANRFNRVTAFDGKGEVVSMETFVVPDSLILCDLCNADFPSEYDTEIPLYQFRDPEGPWMDIGTRC</sequence>
<name>A0A0F9P1S2_9ZZZZ</name>
<feature type="non-terminal residue" evidence="1">
    <location>
        <position position="76"/>
    </location>
</feature>
<comment type="caution">
    <text evidence="1">The sequence shown here is derived from an EMBL/GenBank/DDBJ whole genome shotgun (WGS) entry which is preliminary data.</text>
</comment>
<gene>
    <name evidence="1" type="ORF">LCGC14_1268900</name>
</gene>
<organism evidence="1">
    <name type="scientific">marine sediment metagenome</name>
    <dbReference type="NCBI Taxonomy" id="412755"/>
    <lineage>
        <taxon>unclassified sequences</taxon>
        <taxon>metagenomes</taxon>
        <taxon>ecological metagenomes</taxon>
    </lineage>
</organism>